<feature type="repeat" description="TPR" evidence="1">
    <location>
        <begin position="139"/>
        <end position="172"/>
    </location>
</feature>
<gene>
    <name evidence="4" type="ORF">SAMN05421788_103426</name>
</gene>
<protein>
    <submittedName>
        <fullName evidence="4">Putative negative regulator of RcsB-dependent stress response</fullName>
    </submittedName>
</protein>
<reference evidence="5" key="1">
    <citation type="submission" date="2017-01" db="EMBL/GenBank/DDBJ databases">
        <authorList>
            <person name="Varghese N."/>
            <person name="Submissions S."/>
        </authorList>
    </citation>
    <scope>NUCLEOTIDE SEQUENCE [LARGE SCALE GENOMIC DNA]</scope>
    <source>
        <strain evidence="5">DSM 21054</strain>
    </source>
</reference>
<dbReference type="STRING" id="477680.SAMN05421788_103426"/>
<keyword evidence="2" id="KW-0472">Membrane</keyword>
<dbReference type="Gene3D" id="1.25.40.10">
    <property type="entry name" value="Tetratricopeptide repeat domain"/>
    <property type="match status" value="1"/>
</dbReference>
<organism evidence="4 5">
    <name type="scientific">Filimonas lacunae</name>
    <dbReference type="NCBI Taxonomy" id="477680"/>
    <lineage>
        <taxon>Bacteria</taxon>
        <taxon>Pseudomonadati</taxon>
        <taxon>Bacteroidota</taxon>
        <taxon>Chitinophagia</taxon>
        <taxon>Chitinophagales</taxon>
        <taxon>Chitinophagaceae</taxon>
        <taxon>Filimonas</taxon>
    </lineage>
</organism>
<dbReference type="EMBL" id="FTOR01000003">
    <property type="protein sequence ID" value="SIT09126.1"/>
    <property type="molecule type" value="Genomic_DNA"/>
</dbReference>
<evidence type="ECO:0000256" key="1">
    <source>
        <dbReference type="PROSITE-ProRule" id="PRU00339"/>
    </source>
</evidence>
<dbReference type="Pfam" id="PF13174">
    <property type="entry name" value="TPR_6"/>
    <property type="match status" value="1"/>
</dbReference>
<dbReference type="KEGG" id="fln:FLA_4120"/>
<sequence>MSEKHAPEVLETNDTLLRAQGFWQKNSKVIIGAVVAVVVIVGGYFGYQNFVVKPKEEKAGEAIYKAQHYFAIDSFKLALEGDKAAGAKGFLDIAKSFSGTKAGNLAAYYAGICHLRLGEFDKAVKQLKDFSTDAPQIQLVAYGTLGDAYSELGKKSEAIDAYKKAAVTFEKDETSSSEYLFRAALLSEINGNSKEALELYKQLKEKFPRTDKGFQADKYIYRLSVEKNDFSVK</sequence>
<feature type="transmembrane region" description="Helical" evidence="2">
    <location>
        <begin position="29"/>
        <end position="47"/>
    </location>
</feature>
<dbReference type="Pfam" id="PF09976">
    <property type="entry name" value="TPR_21"/>
    <property type="match status" value="1"/>
</dbReference>
<dbReference type="InterPro" id="IPR019734">
    <property type="entry name" value="TPR_rpt"/>
</dbReference>
<dbReference type="OrthoDB" id="9808622at2"/>
<dbReference type="InterPro" id="IPR011990">
    <property type="entry name" value="TPR-like_helical_dom_sf"/>
</dbReference>
<dbReference type="Proteomes" id="UP000186917">
    <property type="component" value="Unassembled WGS sequence"/>
</dbReference>
<evidence type="ECO:0000313" key="5">
    <source>
        <dbReference type="Proteomes" id="UP000186917"/>
    </source>
</evidence>
<name>A0A173MKT1_9BACT</name>
<evidence type="ECO:0000256" key="2">
    <source>
        <dbReference type="SAM" id="Phobius"/>
    </source>
</evidence>
<evidence type="ECO:0000259" key="3">
    <source>
        <dbReference type="Pfam" id="PF09976"/>
    </source>
</evidence>
<evidence type="ECO:0000313" key="4">
    <source>
        <dbReference type="EMBL" id="SIT09126.1"/>
    </source>
</evidence>
<dbReference type="AlphaFoldDB" id="A0A173MKT1"/>
<keyword evidence="1" id="KW-0802">TPR repeat</keyword>
<dbReference type="InterPro" id="IPR018704">
    <property type="entry name" value="SecYEG/CpoB_TPR"/>
</dbReference>
<keyword evidence="2" id="KW-0812">Transmembrane</keyword>
<keyword evidence="2" id="KW-1133">Transmembrane helix</keyword>
<feature type="domain" description="Ancillary SecYEG translocon subunit/Cell division coordinator CpoB TPR" evidence="3">
    <location>
        <begin position="22"/>
        <end position="134"/>
    </location>
</feature>
<dbReference type="SMART" id="SM00028">
    <property type="entry name" value="TPR"/>
    <property type="match status" value="2"/>
</dbReference>
<accession>A0A173MKT1</accession>
<dbReference type="Pfam" id="PF13181">
    <property type="entry name" value="TPR_8"/>
    <property type="match status" value="1"/>
</dbReference>
<proteinExistence type="predicted"/>
<keyword evidence="5" id="KW-1185">Reference proteome</keyword>
<dbReference type="RefSeq" id="WP_076379238.1">
    <property type="nucleotide sequence ID" value="NZ_AP017422.1"/>
</dbReference>
<dbReference type="SUPFAM" id="SSF48452">
    <property type="entry name" value="TPR-like"/>
    <property type="match status" value="1"/>
</dbReference>
<dbReference type="PROSITE" id="PS50005">
    <property type="entry name" value="TPR"/>
    <property type="match status" value="1"/>
</dbReference>